<dbReference type="GO" id="GO:0016780">
    <property type="term" value="F:phosphotransferase activity, for other substituted phosphate groups"/>
    <property type="evidence" value="ECO:0007669"/>
    <property type="project" value="TreeGrafter"/>
</dbReference>
<name>A0A917J028_9BACT</name>
<dbReference type="InterPro" id="IPR017475">
    <property type="entry name" value="EPS_sugar_tfrase"/>
</dbReference>
<dbReference type="PANTHER" id="PTHR30576">
    <property type="entry name" value="COLANIC BIOSYNTHESIS UDP-GLUCOSE LIPID CARRIER TRANSFERASE"/>
    <property type="match status" value="1"/>
</dbReference>
<keyword evidence="5 7" id="KW-1133">Transmembrane helix</keyword>
<dbReference type="Gene3D" id="3.40.50.720">
    <property type="entry name" value="NAD(P)-binding Rossmann-like Domain"/>
    <property type="match status" value="1"/>
</dbReference>
<dbReference type="Pfam" id="PF02397">
    <property type="entry name" value="Bac_transf"/>
    <property type="match status" value="1"/>
</dbReference>
<feature type="domain" description="Bacterial sugar transferase" evidence="8">
    <location>
        <begin position="213"/>
        <end position="398"/>
    </location>
</feature>
<evidence type="ECO:0000256" key="1">
    <source>
        <dbReference type="ARBA" id="ARBA00004141"/>
    </source>
</evidence>
<keyword evidence="3" id="KW-0808">Transferase</keyword>
<keyword evidence="10" id="KW-1185">Reference proteome</keyword>
<dbReference type="EMBL" id="BMIB01000003">
    <property type="protein sequence ID" value="GGH72946.1"/>
    <property type="molecule type" value="Genomic_DNA"/>
</dbReference>
<dbReference type="InterPro" id="IPR003362">
    <property type="entry name" value="Bact_transf"/>
</dbReference>
<evidence type="ECO:0000256" key="5">
    <source>
        <dbReference type="ARBA" id="ARBA00022989"/>
    </source>
</evidence>
<evidence type="ECO:0000256" key="4">
    <source>
        <dbReference type="ARBA" id="ARBA00022692"/>
    </source>
</evidence>
<evidence type="ECO:0000313" key="10">
    <source>
        <dbReference type="Proteomes" id="UP000627292"/>
    </source>
</evidence>
<dbReference type="NCBIfam" id="TIGR03025">
    <property type="entry name" value="EPS_sugtrans"/>
    <property type="match status" value="1"/>
</dbReference>
<evidence type="ECO:0000256" key="3">
    <source>
        <dbReference type="ARBA" id="ARBA00022679"/>
    </source>
</evidence>
<keyword evidence="4 7" id="KW-0812">Transmembrane</keyword>
<evidence type="ECO:0000259" key="8">
    <source>
        <dbReference type="Pfam" id="PF02397"/>
    </source>
</evidence>
<feature type="transmembrane region" description="Helical" evidence="7">
    <location>
        <begin position="218"/>
        <end position="242"/>
    </location>
</feature>
<accession>A0A917J028</accession>
<feature type="transmembrane region" description="Helical" evidence="7">
    <location>
        <begin position="25"/>
        <end position="44"/>
    </location>
</feature>
<keyword evidence="6 7" id="KW-0472">Membrane</keyword>
<dbReference type="Proteomes" id="UP000627292">
    <property type="component" value="Unassembled WGS sequence"/>
</dbReference>
<reference evidence="9" key="1">
    <citation type="journal article" date="2014" name="Int. J. Syst. Evol. Microbiol.">
        <title>Complete genome sequence of Corynebacterium casei LMG S-19264T (=DSM 44701T), isolated from a smear-ripened cheese.</title>
        <authorList>
            <consortium name="US DOE Joint Genome Institute (JGI-PGF)"/>
            <person name="Walter F."/>
            <person name="Albersmeier A."/>
            <person name="Kalinowski J."/>
            <person name="Ruckert C."/>
        </authorList>
    </citation>
    <scope>NUCLEOTIDE SEQUENCE</scope>
    <source>
        <strain evidence="9">CGMCC 1.15290</strain>
    </source>
</reference>
<dbReference type="GO" id="GO:0016020">
    <property type="term" value="C:membrane"/>
    <property type="evidence" value="ECO:0007669"/>
    <property type="project" value="UniProtKB-SubCell"/>
</dbReference>
<comment type="subcellular location">
    <subcellularLocation>
        <location evidence="1">Membrane</location>
        <topology evidence="1">Multi-pass membrane protein</topology>
    </subcellularLocation>
</comment>
<evidence type="ECO:0000256" key="6">
    <source>
        <dbReference type="ARBA" id="ARBA00023136"/>
    </source>
</evidence>
<dbReference type="PANTHER" id="PTHR30576:SF0">
    <property type="entry name" value="UNDECAPRENYL-PHOSPHATE N-ACETYLGALACTOSAMINYL 1-PHOSPHATE TRANSFERASE-RELATED"/>
    <property type="match status" value="1"/>
</dbReference>
<dbReference type="NCBIfam" id="TIGR03023">
    <property type="entry name" value="WcaJ_sugtrans"/>
    <property type="match status" value="1"/>
</dbReference>
<dbReference type="AlphaFoldDB" id="A0A917J028"/>
<evidence type="ECO:0000256" key="7">
    <source>
        <dbReference type="SAM" id="Phobius"/>
    </source>
</evidence>
<comment type="caution">
    <text evidence="9">The sequence shown here is derived from an EMBL/GenBank/DDBJ whole genome shotgun (WGS) entry which is preliminary data.</text>
</comment>
<dbReference type="InterPro" id="IPR017473">
    <property type="entry name" value="Undecaprenyl-P_gluc_Ptfrase"/>
</dbReference>
<evidence type="ECO:0000256" key="2">
    <source>
        <dbReference type="ARBA" id="ARBA00006464"/>
    </source>
</evidence>
<gene>
    <name evidence="9" type="ORF">GCM10011379_33920</name>
</gene>
<evidence type="ECO:0000313" key="9">
    <source>
        <dbReference type="EMBL" id="GGH72946.1"/>
    </source>
</evidence>
<feature type="transmembrane region" description="Helical" evidence="7">
    <location>
        <begin position="50"/>
        <end position="74"/>
    </location>
</feature>
<reference evidence="9" key="2">
    <citation type="submission" date="2020-09" db="EMBL/GenBank/DDBJ databases">
        <authorList>
            <person name="Sun Q."/>
            <person name="Zhou Y."/>
        </authorList>
    </citation>
    <scope>NUCLEOTIDE SEQUENCE</scope>
    <source>
        <strain evidence="9">CGMCC 1.15290</strain>
    </source>
</reference>
<proteinExistence type="inferred from homology"/>
<comment type="similarity">
    <text evidence="2">Belongs to the bacterial sugar transferase family.</text>
</comment>
<organism evidence="9 10">
    <name type="scientific">Filimonas zeae</name>
    <dbReference type="NCBI Taxonomy" id="1737353"/>
    <lineage>
        <taxon>Bacteria</taxon>
        <taxon>Pseudomonadati</taxon>
        <taxon>Bacteroidota</taxon>
        <taxon>Chitinophagia</taxon>
        <taxon>Chitinophagales</taxon>
        <taxon>Chitinophagaceae</taxon>
        <taxon>Filimonas</taxon>
    </lineage>
</organism>
<sequence>MVCNIYDEKYILSPASRLNCSGKSWVVFFLFFSLISVYFFRQAWPLPAILAALLLLHLVLFAGRLASGIVFNFYRSKHFHAHKILIVGYNELSVQLVTRLEADNINKKIVGYCEDESGVHELSRYPILGNRHHVMEVCMQYGITEIYATVTPDNTAYVEALARQAEQHCVRFKIVPNMGVYMNKHTEVQYLQEIPVISLQKEPLQHVNNRIIKRLFDIVFSLLVLIMVISWLIPLVAVFIWLETRGKIIFLQKRSGANNIPFHIRKFRSMHVNDGSDHIQAQKNDERITRIGRLLRSTSLDEFPQFLNVLRGDMSIVGPRPHMLKHTDEYSQLIEKYMVRQFIKPGITGWAQVHGYRGETKNIRQMQKRIEYDIWYVENWSLKTDVNIICKTVYNVLKGEENAC</sequence>
<protein>
    <submittedName>
        <fullName evidence="9">Undecaprenyl-phosphate glucose phosphotransferase</fullName>
    </submittedName>
</protein>